<accession>A0A9D4U8V9</accession>
<keyword evidence="3" id="KW-1185">Reference proteome</keyword>
<dbReference type="OrthoDB" id="2016966at2759"/>
<proteinExistence type="predicted"/>
<dbReference type="AlphaFoldDB" id="A0A9D4U8V9"/>
<protein>
    <submittedName>
        <fullName evidence="2">Uncharacterized protein</fullName>
    </submittedName>
</protein>
<organism evidence="2 3">
    <name type="scientific">Adiantum capillus-veneris</name>
    <name type="common">Maidenhair fern</name>
    <dbReference type="NCBI Taxonomy" id="13818"/>
    <lineage>
        <taxon>Eukaryota</taxon>
        <taxon>Viridiplantae</taxon>
        <taxon>Streptophyta</taxon>
        <taxon>Embryophyta</taxon>
        <taxon>Tracheophyta</taxon>
        <taxon>Polypodiopsida</taxon>
        <taxon>Polypodiidae</taxon>
        <taxon>Polypodiales</taxon>
        <taxon>Pteridineae</taxon>
        <taxon>Pteridaceae</taxon>
        <taxon>Vittarioideae</taxon>
        <taxon>Adiantum</taxon>
    </lineage>
</organism>
<name>A0A9D4U8V9_ADICA</name>
<sequence length="326" mass="36173">MKGEGRRLKIKEQNMETNGQVIGRPVNLSSSKFFCECDDSWIEHLSAQELRESESLVQEKIRKKKKKHKGSLQSPKQILAFNTAKLLKLDEQKAEMRSKILAKCPSFPVTPTLSGVRESSSGSQDSNQCAMPSSPHEKIAVLSRVASLPLKSSLRGSFEELSIGPKPKLHVHWDPSVREPPCSTISHTVIKKCPKKKASKHGLSGGADQCMQQNLQKAQNGNLNSELSLPFIVLESRHEQFFQDSDKDLKTSMRNDSVLKSRFMAVGDYESEALDGSIASREAGRCRMGEEEDMESAGQFTYDSTCASFFFAGSTVPCGFFYGEVL</sequence>
<gene>
    <name evidence="2" type="ORF">GOP47_0023045</name>
</gene>
<comment type="caution">
    <text evidence="2">The sequence shown here is derived from an EMBL/GenBank/DDBJ whole genome shotgun (WGS) entry which is preliminary data.</text>
</comment>
<evidence type="ECO:0000313" key="3">
    <source>
        <dbReference type="Proteomes" id="UP000886520"/>
    </source>
</evidence>
<feature type="compositionally biased region" description="Polar residues" evidence="1">
    <location>
        <begin position="112"/>
        <end position="131"/>
    </location>
</feature>
<dbReference type="EMBL" id="JABFUD020000022">
    <property type="protein sequence ID" value="KAI5062506.1"/>
    <property type="molecule type" value="Genomic_DNA"/>
</dbReference>
<evidence type="ECO:0000313" key="2">
    <source>
        <dbReference type="EMBL" id="KAI5062506.1"/>
    </source>
</evidence>
<dbReference type="Proteomes" id="UP000886520">
    <property type="component" value="Chromosome 22"/>
</dbReference>
<reference evidence="2" key="1">
    <citation type="submission" date="2021-01" db="EMBL/GenBank/DDBJ databases">
        <title>Adiantum capillus-veneris genome.</title>
        <authorList>
            <person name="Fang Y."/>
            <person name="Liao Q."/>
        </authorList>
    </citation>
    <scope>NUCLEOTIDE SEQUENCE</scope>
    <source>
        <strain evidence="2">H3</strain>
        <tissue evidence="2">Leaf</tissue>
    </source>
</reference>
<feature type="region of interest" description="Disordered" evidence="1">
    <location>
        <begin position="112"/>
        <end position="134"/>
    </location>
</feature>
<evidence type="ECO:0000256" key="1">
    <source>
        <dbReference type="SAM" id="MobiDB-lite"/>
    </source>
</evidence>